<evidence type="ECO:0000313" key="5">
    <source>
        <dbReference type="Proteomes" id="UP000239203"/>
    </source>
</evidence>
<dbReference type="Proteomes" id="UP000239203">
    <property type="component" value="Unassembled WGS sequence"/>
</dbReference>
<keyword evidence="5" id="KW-1185">Reference proteome</keyword>
<organism evidence="4 5">
    <name type="scientific">Actinokineospora auranticolor</name>
    <dbReference type="NCBI Taxonomy" id="155976"/>
    <lineage>
        <taxon>Bacteria</taxon>
        <taxon>Bacillati</taxon>
        <taxon>Actinomycetota</taxon>
        <taxon>Actinomycetes</taxon>
        <taxon>Pseudonocardiales</taxon>
        <taxon>Pseudonocardiaceae</taxon>
        <taxon>Actinokineospora</taxon>
    </lineage>
</organism>
<dbReference type="GO" id="GO:0005524">
    <property type="term" value="F:ATP binding"/>
    <property type="evidence" value="ECO:0007669"/>
    <property type="project" value="UniProtKB-KW"/>
</dbReference>
<sequence>MSAGAAVTVEVCAATVTVGGVTLFEGLNLTVRAGECVVLYGRNGSGKSTLLRCLYGTQRLSGGVVSVCGTAPDERRLDFRRRVSVVLDDSALFDDLTPRQHLDLLSRSFPGTADRDTAGWLARAGLDERADVPALALSAGQRRRLMLVAAVARDHDVLLLDEPERALDTAGRDWLTNLIAADLARGAAVVVASHHAPLVDRVAATRIDLG</sequence>
<evidence type="ECO:0000259" key="3">
    <source>
        <dbReference type="PROSITE" id="PS50893"/>
    </source>
</evidence>
<evidence type="ECO:0000313" key="4">
    <source>
        <dbReference type="EMBL" id="PPK68442.1"/>
    </source>
</evidence>
<proteinExistence type="predicted"/>
<protein>
    <submittedName>
        <fullName evidence="4">ABC transporter family protein</fullName>
    </submittedName>
</protein>
<comment type="caution">
    <text evidence="4">The sequence shown here is derived from an EMBL/GenBank/DDBJ whole genome shotgun (WGS) entry which is preliminary data.</text>
</comment>
<dbReference type="PROSITE" id="PS50893">
    <property type="entry name" value="ABC_TRANSPORTER_2"/>
    <property type="match status" value="1"/>
</dbReference>
<accession>A0A2S6GT72</accession>
<evidence type="ECO:0000256" key="1">
    <source>
        <dbReference type="ARBA" id="ARBA00022741"/>
    </source>
</evidence>
<dbReference type="PANTHER" id="PTHR43158">
    <property type="entry name" value="SKFA PEPTIDE EXPORT ATP-BINDING PROTEIN SKFE"/>
    <property type="match status" value="1"/>
</dbReference>
<dbReference type="PANTHER" id="PTHR43158:SF2">
    <property type="entry name" value="SKFA PEPTIDE EXPORT ATP-BINDING PROTEIN SKFE"/>
    <property type="match status" value="1"/>
</dbReference>
<keyword evidence="1" id="KW-0547">Nucleotide-binding</keyword>
<dbReference type="OrthoDB" id="6198786at2"/>
<dbReference type="InterPro" id="IPR027417">
    <property type="entry name" value="P-loop_NTPase"/>
</dbReference>
<dbReference type="InterPro" id="IPR017871">
    <property type="entry name" value="ABC_transporter-like_CS"/>
</dbReference>
<keyword evidence="2" id="KW-0067">ATP-binding</keyword>
<name>A0A2S6GT72_9PSEU</name>
<dbReference type="InterPro" id="IPR003593">
    <property type="entry name" value="AAA+_ATPase"/>
</dbReference>
<evidence type="ECO:0000256" key="2">
    <source>
        <dbReference type="ARBA" id="ARBA00022840"/>
    </source>
</evidence>
<dbReference type="CDD" id="cd03230">
    <property type="entry name" value="ABC_DR_subfamily_A"/>
    <property type="match status" value="1"/>
</dbReference>
<dbReference type="PROSITE" id="PS00211">
    <property type="entry name" value="ABC_TRANSPORTER_1"/>
    <property type="match status" value="1"/>
</dbReference>
<dbReference type="EMBL" id="PTIX01000005">
    <property type="protein sequence ID" value="PPK68442.1"/>
    <property type="molecule type" value="Genomic_DNA"/>
</dbReference>
<dbReference type="InterPro" id="IPR003439">
    <property type="entry name" value="ABC_transporter-like_ATP-bd"/>
</dbReference>
<dbReference type="SMART" id="SM00382">
    <property type="entry name" value="AAA"/>
    <property type="match status" value="1"/>
</dbReference>
<reference evidence="4 5" key="1">
    <citation type="submission" date="2018-02" db="EMBL/GenBank/DDBJ databases">
        <title>Genomic Encyclopedia of Archaeal and Bacterial Type Strains, Phase II (KMG-II): from individual species to whole genera.</title>
        <authorList>
            <person name="Goeker M."/>
        </authorList>
    </citation>
    <scope>NUCLEOTIDE SEQUENCE [LARGE SCALE GENOMIC DNA]</scope>
    <source>
        <strain evidence="4 5">YU 961-1</strain>
    </source>
</reference>
<dbReference type="AlphaFoldDB" id="A0A2S6GT72"/>
<feature type="domain" description="ABC transporter" evidence="3">
    <location>
        <begin position="9"/>
        <end position="206"/>
    </location>
</feature>
<dbReference type="Gene3D" id="3.40.50.300">
    <property type="entry name" value="P-loop containing nucleotide triphosphate hydrolases"/>
    <property type="match status" value="1"/>
</dbReference>
<dbReference type="GO" id="GO:0016887">
    <property type="term" value="F:ATP hydrolysis activity"/>
    <property type="evidence" value="ECO:0007669"/>
    <property type="project" value="InterPro"/>
</dbReference>
<gene>
    <name evidence="4" type="ORF">CLV40_105165</name>
</gene>
<dbReference type="SUPFAM" id="SSF52540">
    <property type="entry name" value="P-loop containing nucleoside triphosphate hydrolases"/>
    <property type="match status" value="1"/>
</dbReference>
<dbReference type="Pfam" id="PF00005">
    <property type="entry name" value="ABC_tran"/>
    <property type="match status" value="1"/>
</dbReference>